<dbReference type="HOGENOM" id="CLU_009665_2_2_1"/>
<keyword evidence="4" id="KW-0560">Oxidoreductase</keyword>
<evidence type="ECO:0000313" key="7">
    <source>
        <dbReference type="EMBL" id="EXJ54838.1"/>
    </source>
</evidence>
<dbReference type="PANTHER" id="PTHR43004:SF19">
    <property type="entry name" value="BINDING MONOOXYGENASE, PUTATIVE (JCVI)-RELATED"/>
    <property type="match status" value="1"/>
</dbReference>
<organism evidence="7 8">
    <name type="scientific">Cladophialophora psammophila CBS 110553</name>
    <dbReference type="NCBI Taxonomy" id="1182543"/>
    <lineage>
        <taxon>Eukaryota</taxon>
        <taxon>Fungi</taxon>
        <taxon>Dikarya</taxon>
        <taxon>Ascomycota</taxon>
        <taxon>Pezizomycotina</taxon>
        <taxon>Eurotiomycetes</taxon>
        <taxon>Chaetothyriomycetidae</taxon>
        <taxon>Chaetothyriales</taxon>
        <taxon>Herpotrichiellaceae</taxon>
        <taxon>Cladophialophora</taxon>
    </lineage>
</organism>
<evidence type="ECO:0000256" key="3">
    <source>
        <dbReference type="ARBA" id="ARBA00022827"/>
    </source>
</evidence>
<dbReference type="RefSeq" id="XP_007751663.1">
    <property type="nucleotide sequence ID" value="XM_007753473.1"/>
</dbReference>
<dbReference type="InterPro" id="IPR036188">
    <property type="entry name" value="FAD/NAD-bd_sf"/>
</dbReference>
<evidence type="ECO:0000256" key="1">
    <source>
        <dbReference type="ARBA" id="ARBA00001974"/>
    </source>
</evidence>
<evidence type="ECO:0000256" key="4">
    <source>
        <dbReference type="ARBA" id="ARBA00023002"/>
    </source>
</evidence>
<protein>
    <recommendedName>
        <fullName evidence="6">FAD-binding domain-containing protein</fullName>
    </recommendedName>
</protein>
<feature type="domain" description="FAD-binding" evidence="6">
    <location>
        <begin position="8"/>
        <end position="76"/>
    </location>
</feature>
<evidence type="ECO:0000256" key="2">
    <source>
        <dbReference type="ARBA" id="ARBA00022630"/>
    </source>
</evidence>
<accession>W9VH87</accession>
<dbReference type="eggNOG" id="ENOG502QQGF">
    <property type="taxonomic scope" value="Eukaryota"/>
</dbReference>
<gene>
    <name evidence="7" type="ORF">A1O5_12904</name>
</gene>
<dbReference type="InterPro" id="IPR002938">
    <property type="entry name" value="FAD-bd"/>
</dbReference>
<name>W9VH87_9EURO</name>
<keyword evidence="3" id="KW-0274">FAD</keyword>
<feature type="transmembrane region" description="Helical" evidence="5">
    <location>
        <begin position="6"/>
        <end position="24"/>
    </location>
</feature>
<evidence type="ECO:0000259" key="6">
    <source>
        <dbReference type="Pfam" id="PF01494"/>
    </source>
</evidence>
<dbReference type="GO" id="GO:0016709">
    <property type="term" value="F:oxidoreductase activity, acting on paired donors, with incorporation or reduction of molecular oxygen, NAD(P)H as one donor, and incorporation of one atom of oxygen"/>
    <property type="evidence" value="ECO:0007669"/>
    <property type="project" value="UniProtKB-ARBA"/>
</dbReference>
<comment type="caution">
    <text evidence="7">The sequence shown here is derived from an EMBL/GenBank/DDBJ whole genome shotgun (WGS) entry which is preliminary data.</text>
</comment>
<keyword evidence="5" id="KW-0472">Membrane</keyword>
<dbReference type="EMBL" id="AMGX01000039">
    <property type="protein sequence ID" value="EXJ54838.1"/>
    <property type="molecule type" value="Genomic_DNA"/>
</dbReference>
<proteinExistence type="predicted"/>
<keyword evidence="2" id="KW-0285">Flavoprotein</keyword>
<dbReference type="SUPFAM" id="SSF51905">
    <property type="entry name" value="FAD/NAD(P)-binding domain"/>
    <property type="match status" value="1"/>
</dbReference>
<dbReference type="Proteomes" id="UP000019471">
    <property type="component" value="Unassembled WGS sequence"/>
</dbReference>
<dbReference type="PANTHER" id="PTHR43004">
    <property type="entry name" value="TRK SYSTEM POTASSIUM UPTAKE PROTEIN"/>
    <property type="match status" value="1"/>
</dbReference>
<sequence>MATTKPWVIIVGAGSSGLLLALMLGKQGVPVLVLELGETIDSRPRATHYASPAVRELRRACVADDALRRGFVPDGVCWRKLDGTVLAGLSNDVFPKDDPDLMICLPLDKLGELLLEHNDAVPWHPTPESKAYEILNISPNRVHQRLAERMRVGRILVAADAAHLCNPFGGMGLTGGIADIGSLYDCLIGIYHGKADDSILDKYDEARRRIYNQVTHPVSSANIVRLFGQDPDTAVETDEFLKICKKAEEDPEFS</sequence>
<comment type="cofactor">
    <cofactor evidence="1">
        <name>FAD</name>
        <dbReference type="ChEBI" id="CHEBI:57692"/>
    </cofactor>
</comment>
<feature type="domain" description="FAD-binding" evidence="6">
    <location>
        <begin position="132"/>
        <end position="215"/>
    </location>
</feature>
<keyword evidence="5" id="KW-0812">Transmembrane</keyword>
<dbReference type="GO" id="GO:0071949">
    <property type="term" value="F:FAD binding"/>
    <property type="evidence" value="ECO:0007669"/>
    <property type="project" value="InterPro"/>
</dbReference>
<dbReference type="InterPro" id="IPR050641">
    <property type="entry name" value="RIFMO-like"/>
</dbReference>
<dbReference type="Gene3D" id="3.30.70.2450">
    <property type="match status" value="1"/>
</dbReference>
<dbReference type="STRING" id="1182543.W9VH87"/>
<evidence type="ECO:0000256" key="5">
    <source>
        <dbReference type="SAM" id="Phobius"/>
    </source>
</evidence>
<dbReference type="Pfam" id="PF01494">
    <property type="entry name" value="FAD_binding_3"/>
    <property type="match status" value="2"/>
</dbReference>
<evidence type="ECO:0000313" key="8">
    <source>
        <dbReference type="Proteomes" id="UP000019471"/>
    </source>
</evidence>
<reference evidence="7 8" key="1">
    <citation type="submission" date="2013-03" db="EMBL/GenBank/DDBJ databases">
        <title>The Genome Sequence of Cladophialophora psammophila CBS 110553.</title>
        <authorList>
            <consortium name="The Broad Institute Genomics Platform"/>
            <person name="Cuomo C."/>
            <person name="de Hoog S."/>
            <person name="Gorbushina A."/>
            <person name="Walker B."/>
            <person name="Young S.K."/>
            <person name="Zeng Q."/>
            <person name="Gargeya S."/>
            <person name="Fitzgerald M."/>
            <person name="Haas B."/>
            <person name="Abouelleil A."/>
            <person name="Allen A.W."/>
            <person name="Alvarado L."/>
            <person name="Arachchi H.M."/>
            <person name="Berlin A.M."/>
            <person name="Chapman S.B."/>
            <person name="Gainer-Dewar J."/>
            <person name="Goldberg J."/>
            <person name="Griggs A."/>
            <person name="Gujja S."/>
            <person name="Hansen M."/>
            <person name="Howarth C."/>
            <person name="Imamovic A."/>
            <person name="Ireland A."/>
            <person name="Larimer J."/>
            <person name="McCowan C."/>
            <person name="Murphy C."/>
            <person name="Pearson M."/>
            <person name="Poon T.W."/>
            <person name="Priest M."/>
            <person name="Roberts A."/>
            <person name="Saif S."/>
            <person name="Shea T."/>
            <person name="Sisk P."/>
            <person name="Sykes S."/>
            <person name="Wortman J."/>
            <person name="Nusbaum C."/>
            <person name="Birren B."/>
        </authorList>
    </citation>
    <scope>NUCLEOTIDE SEQUENCE [LARGE SCALE GENOMIC DNA]</scope>
    <source>
        <strain evidence="7 8">CBS 110553</strain>
    </source>
</reference>
<keyword evidence="8" id="KW-1185">Reference proteome</keyword>
<dbReference type="OrthoDB" id="10016252at2759"/>
<keyword evidence="5" id="KW-1133">Transmembrane helix</keyword>
<dbReference type="AlphaFoldDB" id="W9VH87"/>
<dbReference type="GeneID" id="19197590"/>
<dbReference type="Gene3D" id="3.50.50.60">
    <property type="entry name" value="FAD/NAD(P)-binding domain"/>
    <property type="match status" value="2"/>
</dbReference>